<comment type="caution">
    <text evidence="3">The sequence shown here is derived from an EMBL/GenBank/DDBJ whole genome shotgun (WGS) entry which is preliminary data.</text>
</comment>
<evidence type="ECO:0000313" key="3">
    <source>
        <dbReference type="EMBL" id="MBN0989052.1"/>
    </source>
</evidence>
<feature type="transmembrane region" description="Helical" evidence="1">
    <location>
        <begin position="12"/>
        <end position="35"/>
    </location>
</feature>
<keyword evidence="1" id="KW-0812">Transmembrane</keyword>
<dbReference type="Proteomes" id="UP000760472">
    <property type="component" value="Unassembled WGS sequence"/>
</dbReference>
<dbReference type="EMBL" id="JAFFZP010000032">
    <property type="protein sequence ID" value="MBN0989052.1"/>
    <property type="molecule type" value="Genomic_DNA"/>
</dbReference>
<dbReference type="InterPro" id="IPR054402">
    <property type="entry name" value="Tt1218-like_dom"/>
</dbReference>
<keyword evidence="1" id="KW-0472">Membrane</keyword>
<dbReference type="NCBIfam" id="TIGR02532">
    <property type="entry name" value="IV_pilin_GFxxxE"/>
    <property type="match status" value="1"/>
</dbReference>
<dbReference type="Pfam" id="PF22150">
    <property type="entry name" value="Tt1218-like"/>
    <property type="match status" value="1"/>
</dbReference>
<dbReference type="InterPro" id="IPR012902">
    <property type="entry name" value="N_methyl_site"/>
</dbReference>
<name>A0ABS2WC34_9GAMM</name>
<keyword evidence="1" id="KW-1133">Transmembrane helix</keyword>
<evidence type="ECO:0000313" key="4">
    <source>
        <dbReference type="Proteomes" id="UP000760472"/>
    </source>
</evidence>
<sequence>MQLRPRLRQQKGVGMIEVLVALVIISVSMLGLGALQINSVRFNHQAYLRSQATYLAYDIVDRMRANKAEAEAGTYAVDLSDDSNGSTACETGSCTTAALATYDINQWLSALKTELPQGDGTVATTGNTVTVTIQWDQSQGEAATTTQTYTVEVVL</sequence>
<evidence type="ECO:0000259" key="2">
    <source>
        <dbReference type="Pfam" id="PF22150"/>
    </source>
</evidence>
<evidence type="ECO:0000256" key="1">
    <source>
        <dbReference type="SAM" id="Phobius"/>
    </source>
</evidence>
<keyword evidence="4" id="KW-1185">Reference proteome</keyword>
<feature type="domain" description="Type IV pilin Tt1218-like" evidence="2">
    <location>
        <begin position="34"/>
        <end position="104"/>
    </location>
</feature>
<reference evidence="3 4" key="1">
    <citation type="submission" date="2021-02" db="EMBL/GenBank/DDBJ databases">
        <title>A novel species of genus Amphritea isolated from a fishpond in China.</title>
        <authorList>
            <person name="Lu H."/>
        </authorList>
    </citation>
    <scope>NUCLEOTIDE SEQUENCE [LARGE SCALE GENOMIC DNA]</scope>
    <source>
        <strain evidence="3 4">RP18W</strain>
    </source>
</reference>
<organism evidence="3 4">
    <name type="scientific">Amphritea pacifica</name>
    <dbReference type="NCBI Taxonomy" id="2811233"/>
    <lineage>
        <taxon>Bacteria</taxon>
        <taxon>Pseudomonadati</taxon>
        <taxon>Pseudomonadota</taxon>
        <taxon>Gammaproteobacteria</taxon>
        <taxon>Oceanospirillales</taxon>
        <taxon>Oceanospirillaceae</taxon>
        <taxon>Amphritea</taxon>
    </lineage>
</organism>
<accession>A0ABS2WC34</accession>
<dbReference type="RefSeq" id="WP_205214133.1">
    <property type="nucleotide sequence ID" value="NZ_JAFFZP010000032.1"/>
</dbReference>
<protein>
    <submittedName>
        <fullName evidence="3">Type IV pilus modification protein PilV</fullName>
    </submittedName>
</protein>
<gene>
    <name evidence="3" type="primary">pilV</name>
    <name evidence="3" type="ORF">JW498_16925</name>
</gene>
<dbReference type="InterPro" id="IPR013362">
    <property type="entry name" value="Pilus_4_PilV"/>
</dbReference>
<proteinExistence type="predicted"/>
<dbReference type="Pfam" id="PF07963">
    <property type="entry name" value="N_methyl"/>
    <property type="match status" value="1"/>
</dbReference>
<dbReference type="NCBIfam" id="TIGR02523">
    <property type="entry name" value="type_IV_pilV"/>
    <property type="match status" value="1"/>
</dbReference>